<gene>
    <name evidence="1" type="ORF">C8N46_10484</name>
</gene>
<protein>
    <recommendedName>
        <fullName evidence="3">DUF1835 domain-containing protein</fullName>
    </recommendedName>
</protein>
<dbReference type="OrthoDB" id="127805at2"/>
<comment type="caution">
    <text evidence="1">The sequence shown here is derived from an EMBL/GenBank/DDBJ whole genome shotgun (WGS) entry which is preliminary data.</text>
</comment>
<dbReference type="PROSITE" id="PS00018">
    <property type="entry name" value="EF_HAND_1"/>
    <property type="match status" value="1"/>
</dbReference>
<dbReference type="RefSeq" id="WP_108114681.1">
    <property type="nucleotide sequence ID" value="NZ_QBKT01000004.1"/>
</dbReference>
<evidence type="ECO:0000313" key="2">
    <source>
        <dbReference type="Proteomes" id="UP000244090"/>
    </source>
</evidence>
<keyword evidence="2" id="KW-1185">Reference proteome</keyword>
<reference evidence="1 2" key="1">
    <citation type="submission" date="2018-04" db="EMBL/GenBank/DDBJ databases">
        <title>Genomic Encyclopedia of Archaeal and Bacterial Type Strains, Phase II (KMG-II): from individual species to whole genera.</title>
        <authorList>
            <person name="Goeker M."/>
        </authorList>
    </citation>
    <scope>NUCLEOTIDE SEQUENCE [LARGE SCALE GENOMIC DNA]</scope>
    <source>
        <strain evidence="1 2">DSM 25731</strain>
    </source>
</reference>
<sequence>MLHKTLHIVNGDSLTPRLTKIGVADDQLVWREMLCEGKTVYDLKTDAFKEARMEYLKQFIDTELTYDESFLIPLLTTNFSKYSTIVLWFEYDLFCHINMLAALSHIKQLKISSKIYLVCSGWVENETQLKGLGELSDEQLLTHYKNKILLTEADIALADTLWKLYCSDNHIDFKNYVTTRSSFPYLTNCINAHLKRFPNIASGLNVLETHILKIIRQEEIKNTRQLTGYILQYQGYYGFGDLQITHIIDKLSRFYETKNERLDLNREGFLAVDEMQNFYEEVLDETIFGNCEKYKFCYHPSEQIVTKHE</sequence>
<dbReference type="AlphaFoldDB" id="A0A2T6BZE2"/>
<dbReference type="InterPro" id="IPR018247">
    <property type="entry name" value="EF_Hand_1_Ca_BS"/>
</dbReference>
<organism evidence="1 2">
    <name type="scientific">Kordia periserrulae</name>
    <dbReference type="NCBI Taxonomy" id="701523"/>
    <lineage>
        <taxon>Bacteria</taxon>
        <taxon>Pseudomonadati</taxon>
        <taxon>Bacteroidota</taxon>
        <taxon>Flavobacteriia</taxon>
        <taxon>Flavobacteriales</taxon>
        <taxon>Flavobacteriaceae</taxon>
        <taxon>Kordia</taxon>
    </lineage>
</organism>
<evidence type="ECO:0000313" key="1">
    <source>
        <dbReference type="EMBL" id="PTX61441.1"/>
    </source>
</evidence>
<dbReference type="Proteomes" id="UP000244090">
    <property type="component" value="Unassembled WGS sequence"/>
</dbReference>
<accession>A0A2T6BZE2</accession>
<name>A0A2T6BZE2_9FLAO</name>
<dbReference type="EMBL" id="QBKT01000004">
    <property type="protein sequence ID" value="PTX61441.1"/>
    <property type="molecule type" value="Genomic_DNA"/>
</dbReference>
<proteinExistence type="predicted"/>
<evidence type="ECO:0008006" key="3">
    <source>
        <dbReference type="Google" id="ProtNLM"/>
    </source>
</evidence>